<dbReference type="CDD" id="cd05907">
    <property type="entry name" value="VL_LC_FACS_like"/>
    <property type="match status" value="1"/>
</dbReference>
<sequence>MSLQEELLSFANSVGDMFRRRVAETPDGLAFLDPDRAPEGPNQWTRYTWAESRLLVDQLAAGLLARGLSREQRVGIISTTRLEWILLDLAVACAAGATTTVYPNTAAGDVEFILDDSGTCIVVVEDATQLAKVEASPTLRAAVHTIVVIDAAHVELNDRVISYTQLQLLGAEQLKQNPGIVDEAIASTDHDTLSTLIYTSGTTGQPKGVRLNHASWIYEGSGTKYWKIIDDSDLQYLWLPLSHVFGKALIACQIAYGFASAVDGRIDRIVDGLGEVKPTFMCGAPRIFEKVRAAVMTANTGLKDRISRWAFAVGRDSRGYRLSGLPMPGSLALKYRVADALVFSKLKAKLGGRMKFMISGSAKLSAQVQEWFYSAGLLIVEGYGSTETSAIAFLNVPAEPRFGSVGKVMPGIETKLAEDGEVLLRGPIITPGYHNLPDITAEVFSDGWYHTGDLGEFDAEGNLTITDRKKDLFKTSGGKYVAPQKVEGAITANIPYISQAIAVGDGRKYCSALLVLDPALLRTWAEKRQLGHLSYAELSQRPEIRASIEKQMAKANARLERWETVKRFAILDHELTVDNDGVTPNMKIRRAAVTKRYGDIVDSLYDAEE</sequence>
<dbReference type="EMBL" id="LR134406">
    <property type="protein sequence ID" value="VEH70528.1"/>
    <property type="molecule type" value="Genomic_DNA"/>
</dbReference>
<dbReference type="GO" id="GO:0005524">
    <property type="term" value="F:ATP binding"/>
    <property type="evidence" value="ECO:0007669"/>
    <property type="project" value="UniProtKB-KW"/>
</dbReference>
<dbReference type="GO" id="GO:0016020">
    <property type="term" value="C:membrane"/>
    <property type="evidence" value="ECO:0007669"/>
    <property type="project" value="TreeGrafter"/>
</dbReference>
<evidence type="ECO:0000259" key="3">
    <source>
        <dbReference type="Pfam" id="PF00501"/>
    </source>
</evidence>
<name>A0A3N4DE53_9ACTN</name>
<dbReference type="Proteomes" id="UP000273044">
    <property type="component" value="Chromosome"/>
</dbReference>
<dbReference type="RefSeq" id="WP_014846886.1">
    <property type="nucleotide sequence ID" value="NZ_CAJZDL010000063.1"/>
</dbReference>
<dbReference type="PANTHER" id="PTHR43272:SF33">
    <property type="entry name" value="AMP-BINDING DOMAIN-CONTAINING PROTEIN-RELATED"/>
    <property type="match status" value="1"/>
</dbReference>
<dbReference type="OMA" id="KIFQWAA"/>
<dbReference type="Proteomes" id="UP000677180">
    <property type="component" value="Chromosome"/>
</dbReference>
<evidence type="ECO:0000313" key="5">
    <source>
        <dbReference type="EMBL" id="VEH70528.1"/>
    </source>
</evidence>
<evidence type="ECO:0000313" key="6">
    <source>
        <dbReference type="Proteomes" id="UP000273044"/>
    </source>
</evidence>
<dbReference type="Gene3D" id="3.40.50.12780">
    <property type="entry name" value="N-terminal domain of ligase-like"/>
    <property type="match status" value="1"/>
</dbReference>
<dbReference type="Pfam" id="PF23562">
    <property type="entry name" value="AMP-binding_C_3"/>
    <property type="match status" value="1"/>
</dbReference>
<keyword evidence="2" id="KW-0067">ATP-binding</keyword>
<evidence type="ECO:0000313" key="4">
    <source>
        <dbReference type="EMBL" id="QUC12317.1"/>
    </source>
</evidence>
<dbReference type="AlphaFoldDB" id="A0A3N4DE53"/>
<organism evidence="5 6">
    <name type="scientific">Arachnia propionica</name>
    <dbReference type="NCBI Taxonomy" id="1750"/>
    <lineage>
        <taxon>Bacteria</taxon>
        <taxon>Bacillati</taxon>
        <taxon>Actinomycetota</taxon>
        <taxon>Actinomycetes</taxon>
        <taxon>Propionibacteriales</taxon>
        <taxon>Propionibacteriaceae</taxon>
        <taxon>Arachnia</taxon>
    </lineage>
</organism>
<feature type="domain" description="AMP-dependent synthetase/ligase" evidence="3">
    <location>
        <begin position="18"/>
        <end position="434"/>
    </location>
</feature>
<protein>
    <submittedName>
        <fullName evidence="4">Long-chain fatty acid--CoA ligase</fullName>
    </submittedName>
    <submittedName>
        <fullName evidence="5">Long-chain-fatty-acid--CoA ligase FadD15</fullName>
        <ecNumber evidence="5">6.2.1.3</ecNumber>
    </submittedName>
</protein>
<dbReference type="InterPro" id="IPR042099">
    <property type="entry name" value="ANL_N_sf"/>
</dbReference>
<reference evidence="5 6" key="1">
    <citation type="submission" date="2018-12" db="EMBL/GenBank/DDBJ databases">
        <authorList>
            <consortium name="Pathogen Informatics"/>
        </authorList>
    </citation>
    <scope>NUCLEOTIDE SEQUENCE [LARGE SCALE GENOMIC DNA]</scope>
    <source>
        <strain evidence="5 6">NCTC12967</strain>
    </source>
</reference>
<dbReference type="GO" id="GO:0004467">
    <property type="term" value="F:long-chain fatty acid-CoA ligase activity"/>
    <property type="evidence" value="ECO:0007669"/>
    <property type="project" value="UniProtKB-EC"/>
</dbReference>
<dbReference type="EMBL" id="CP072385">
    <property type="protein sequence ID" value="QUC12317.1"/>
    <property type="molecule type" value="Genomic_DNA"/>
</dbReference>
<dbReference type="InterPro" id="IPR000873">
    <property type="entry name" value="AMP-dep_synth/lig_dom"/>
</dbReference>
<keyword evidence="5" id="KW-0436">Ligase</keyword>
<dbReference type="Pfam" id="PF00501">
    <property type="entry name" value="AMP-binding"/>
    <property type="match status" value="1"/>
</dbReference>
<dbReference type="SUPFAM" id="SSF56801">
    <property type="entry name" value="Acetyl-CoA synthetase-like"/>
    <property type="match status" value="1"/>
</dbReference>
<dbReference type="InterPro" id="IPR020845">
    <property type="entry name" value="AMP-binding_CS"/>
</dbReference>
<dbReference type="PROSITE" id="PS00455">
    <property type="entry name" value="AMP_BINDING"/>
    <property type="match status" value="1"/>
</dbReference>
<dbReference type="OrthoDB" id="9803968at2"/>
<keyword evidence="6" id="KW-1185">Reference proteome</keyword>
<gene>
    <name evidence="4" type="ORF">J5A53_06460</name>
    <name evidence="5" type="ORF">NCTC12967_01828</name>
</gene>
<evidence type="ECO:0000256" key="2">
    <source>
        <dbReference type="ARBA" id="ARBA00022840"/>
    </source>
</evidence>
<proteinExistence type="predicted"/>
<dbReference type="GeneID" id="64407282"/>
<evidence type="ECO:0000256" key="1">
    <source>
        <dbReference type="ARBA" id="ARBA00022741"/>
    </source>
</evidence>
<accession>A0A3N4DE53</accession>
<dbReference type="PANTHER" id="PTHR43272">
    <property type="entry name" value="LONG-CHAIN-FATTY-ACID--COA LIGASE"/>
    <property type="match status" value="1"/>
</dbReference>
<reference evidence="4" key="2">
    <citation type="submission" date="2021-03" db="EMBL/GenBank/DDBJ databases">
        <title>Human Oral Microbial Genomes.</title>
        <authorList>
            <person name="Johnston C.D."/>
            <person name="Chen T."/>
            <person name="Dewhirst F.E."/>
        </authorList>
    </citation>
    <scope>NUCLEOTIDE SEQUENCE</scope>
    <source>
        <strain evidence="4">F0714</strain>
    </source>
</reference>
<dbReference type="EC" id="6.2.1.3" evidence="5"/>
<keyword evidence="1" id="KW-0547">Nucleotide-binding</keyword>